<keyword evidence="1" id="KW-0472">Membrane</keyword>
<dbReference type="Proteomes" id="UP000226592">
    <property type="component" value="Unassembled WGS sequence"/>
</dbReference>
<dbReference type="EMBL" id="NZBU01000012">
    <property type="protein sequence ID" value="MAG22423.1"/>
    <property type="molecule type" value="Genomic_DNA"/>
</dbReference>
<keyword evidence="1" id="KW-0812">Transmembrane</keyword>
<dbReference type="AlphaFoldDB" id="A0A2D6M1X2"/>
<dbReference type="InterPro" id="IPR029062">
    <property type="entry name" value="Class_I_gatase-like"/>
</dbReference>
<evidence type="ECO:0008006" key="4">
    <source>
        <dbReference type="Google" id="ProtNLM"/>
    </source>
</evidence>
<dbReference type="Gene3D" id="3.40.50.880">
    <property type="match status" value="1"/>
</dbReference>
<keyword evidence="1" id="KW-1133">Transmembrane helix</keyword>
<sequence>MGEMGEEMGGEGFSLNIPKNKQLAILAVFLIIVGAVYFSGVWKIPLETPTPKTEMLIIGAPSQALVTILDQDNSLVYYKIQDATQFETTPGQQLEQYDIVLLDQHLADSAFGQSVSRQFGEAIENFVRTGGKLIVVLDSGIYRSGPEGSVAADVIGWKSNFGTIMPVECDIGQGEKPTCETVVSLQGRIKRQDISHKIMIGVENAPASPSLPPYSLKTFDVKPIGSTVAIIEDEGSSKSFPAIMEKKTLLGKTIYFNYDPALTPGIVQNTLEYLR</sequence>
<evidence type="ECO:0000313" key="3">
    <source>
        <dbReference type="Proteomes" id="UP000226592"/>
    </source>
</evidence>
<gene>
    <name evidence="2" type="ORF">CL943_03940</name>
</gene>
<organism evidence="2 3">
    <name type="scientific">Candidatus Iainarchaeum sp</name>
    <dbReference type="NCBI Taxonomy" id="3101447"/>
    <lineage>
        <taxon>Archaea</taxon>
        <taxon>Candidatus Iainarchaeota</taxon>
        <taxon>Candidatus Iainarchaeia</taxon>
        <taxon>Candidatus Iainarchaeales</taxon>
        <taxon>Candidatus Iainarchaeaceae</taxon>
        <taxon>Candidatus Iainarchaeum</taxon>
    </lineage>
</organism>
<evidence type="ECO:0000256" key="1">
    <source>
        <dbReference type="SAM" id="Phobius"/>
    </source>
</evidence>
<protein>
    <recommendedName>
        <fullName evidence="4">DUF4350 domain-containing protein</fullName>
    </recommendedName>
</protein>
<dbReference type="SUPFAM" id="SSF52317">
    <property type="entry name" value="Class I glutamine amidotransferase-like"/>
    <property type="match status" value="1"/>
</dbReference>
<evidence type="ECO:0000313" key="2">
    <source>
        <dbReference type="EMBL" id="MAG22423.1"/>
    </source>
</evidence>
<reference evidence="3" key="1">
    <citation type="submission" date="2017-09" db="EMBL/GenBank/DDBJ databases">
        <title>The Reconstruction of 2,631 Draft Metagenome-Assembled Genomes from the Global Oceans.</title>
        <authorList>
            <person name="Tully B.J."/>
            <person name="Graham E.D."/>
            <person name="Heidelberg J.F."/>
        </authorList>
    </citation>
    <scope>NUCLEOTIDE SEQUENCE [LARGE SCALE GENOMIC DNA]</scope>
</reference>
<accession>A0A2D6M1X2</accession>
<comment type="caution">
    <text evidence="2">The sequence shown here is derived from an EMBL/GenBank/DDBJ whole genome shotgun (WGS) entry which is preliminary data.</text>
</comment>
<feature type="transmembrane region" description="Helical" evidence="1">
    <location>
        <begin position="23"/>
        <end position="42"/>
    </location>
</feature>
<name>A0A2D6M1X2_9ARCH</name>
<proteinExistence type="predicted"/>